<dbReference type="GO" id="GO:0005737">
    <property type="term" value="C:cytoplasm"/>
    <property type="evidence" value="ECO:0007669"/>
    <property type="project" value="TreeGrafter"/>
</dbReference>
<sequence length="296" mass="32873">MEIDVYTLHAFAKEKHGGNPAGVVLHADVMTEKEMQKVAHMIGFSKTAFVQKSSQADYKLRFFTPNSEVDVCGHATIATFHLMLSQNVIRCGTYTLETGAGILEVNIQEDGNVFLAQALPQFYEEVDKQEIANSLGTGMGDFVEDLPVQVVSTGLRDILVPLKSIDALHQVHPDFDRIAHVSREYDALGYHVFTLETKSKAIAQCRNFAPLVDIPEESATGTSTGALSCYLHKYGKFTDKQWHDLTFEQGYTMQRPSEIKARLCIDASKQIRKVEVGGMAVNTGLRKVKLSRFNGQ</sequence>
<evidence type="ECO:0000256" key="2">
    <source>
        <dbReference type="ARBA" id="ARBA00023235"/>
    </source>
</evidence>
<dbReference type="RefSeq" id="WP_043063568.1">
    <property type="nucleotide sequence ID" value="NZ_BJOA01000091.1"/>
</dbReference>
<dbReference type="PANTHER" id="PTHR13774">
    <property type="entry name" value="PHENAZINE BIOSYNTHESIS PROTEIN"/>
    <property type="match status" value="1"/>
</dbReference>
<dbReference type="EMBL" id="LGUG01000013">
    <property type="protein sequence ID" value="KON84159.1"/>
    <property type="molecule type" value="Genomic_DNA"/>
</dbReference>
<dbReference type="Proteomes" id="UP000182836">
    <property type="component" value="Unassembled WGS sequence"/>
</dbReference>
<dbReference type="AlphaFoldDB" id="A0A0D1YLZ2"/>
<dbReference type="Gene3D" id="3.10.310.10">
    <property type="entry name" value="Diaminopimelate Epimerase, Chain A, domain 1"/>
    <property type="match status" value="2"/>
</dbReference>
<dbReference type="Pfam" id="PF02567">
    <property type="entry name" value="PhzC-PhzF"/>
    <property type="match status" value="1"/>
</dbReference>
<reference evidence="4 6" key="2">
    <citation type="submission" date="2016-10" db="EMBL/GenBank/DDBJ databases">
        <authorList>
            <person name="de Groot N.N."/>
        </authorList>
    </citation>
    <scope>NUCLEOTIDE SEQUENCE [LARGE SCALE GENOMIC DNA]</scope>
    <source>
        <strain evidence="4 6">DSM 2895</strain>
    </source>
</reference>
<dbReference type="PIRSF" id="PIRSF016184">
    <property type="entry name" value="PhzC_PhzF"/>
    <property type="match status" value="1"/>
</dbReference>
<dbReference type="OrthoDB" id="9788221at2"/>
<organism evidence="3 5">
    <name type="scientific">Aneurinibacillus migulanus</name>
    <name type="common">Bacillus migulanus</name>
    <dbReference type="NCBI Taxonomy" id="47500"/>
    <lineage>
        <taxon>Bacteria</taxon>
        <taxon>Bacillati</taxon>
        <taxon>Bacillota</taxon>
        <taxon>Bacilli</taxon>
        <taxon>Bacillales</taxon>
        <taxon>Paenibacillaceae</taxon>
        <taxon>Aneurinibacillus group</taxon>
        <taxon>Aneurinibacillus</taxon>
    </lineage>
</organism>
<dbReference type="STRING" id="47500.AF333_29845"/>
<dbReference type="NCBIfam" id="TIGR00654">
    <property type="entry name" value="PhzF_family"/>
    <property type="match status" value="1"/>
</dbReference>
<accession>A0A0D1YLZ2</accession>
<evidence type="ECO:0000256" key="1">
    <source>
        <dbReference type="ARBA" id="ARBA00008270"/>
    </source>
</evidence>
<keyword evidence="5" id="KW-1185">Reference proteome</keyword>
<dbReference type="PANTHER" id="PTHR13774:SF39">
    <property type="entry name" value="BIOSYNTHESIS PROTEIN, PUTATIVE-RELATED"/>
    <property type="match status" value="1"/>
</dbReference>
<evidence type="ECO:0000313" key="4">
    <source>
        <dbReference type="EMBL" id="SDJ82585.1"/>
    </source>
</evidence>
<evidence type="ECO:0000313" key="6">
    <source>
        <dbReference type="Proteomes" id="UP000182836"/>
    </source>
</evidence>
<dbReference type="PATRIC" id="fig|47500.8.peg.7124"/>
<dbReference type="InterPro" id="IPR003719">
    <property type="entry name" value="Phenazine_PhzF-like"/>
</dbReference>
<dbReference type="SUPFAM" id="SSF54506">
    <property type="entry name" value="Diaminopimelate epimerase-like"/>
    <property type="match status" value="1"/>
</dbReference>
<keyword evidence="2" id="KW-0413">Isomerase</keyword>
<dbReference type="Proteomes" id="UP000037269">
    <property type="component" value="Unassembled WGS sequence"/>
</dbReference>
<reference evidence="3 5" key="1">
    <citation type="submission" date="2015-07" db="EMBL/GenBank/DDBJ databases">
        <title>Fjat-14205 dsm 2895.</title>
        <authorList>
            <person name="Liu B."/>
            <person name="Wang J."/>
            <person name="Zhu Y."/>
            <person name="Liu G."/>
            <person name="Chen Q."/>
            <person name="Chen Z."/>
            <person name="Lan J."/>
            <person name="Che J."/>
            <person name="Ge C."/>
            <person name="Shi H."/>
            <person name="Pan Z."/>
            <person name="Liu X."/>
        </authorList>
    </citation>
    <scope>NUCLEOTIDE SEQUENCE [LARGE SCALE GENOMIC DNA]</scope>
    <source>
        <strain evidence="3 5">DSM 2895</strain>
    </source>
</reference>
<dbReference type="EMBL" id="FNED01000029">
    <property type="protein sequence ID" value="SDJ82585.1"/>
    <property type="molecule type" value="Genomic_DNA"/>
</dbReference>
<evidence type="ECO:0000313" key="3">
    <source>
        <dbReference type="EMBL" id="KON84159.1"/>
    </source>
</evidence>
<evidence type="ECO:0000313" key="5">
    <source>
        <dbReference type="Proteomes" id="UP000037269"/>
    </source>
</evidence>
<gene>
    <name evidence="3" type="ORF">AF333_29845</name>
    <name evidence="4" type="ORF">SAMN04487909_12955</name>
</gene>
<dbReference type="GO" id="GO:0016853">
    <property type="term" value="F:isomerase activity"/>
    <property type="evidence" value="ECO:0007669"/>
    <property type="project" value="UniProtKB-KW"/>
</dbReference>
<name>A0A0D1YLZ2_ANEMI</name>
<comment type="similarity">
    <text evidence="1">Belongs to the PhzF family.</text>
</comment>
<proteinExistence type="inferred from homology"/>
<protein>
    <submittedName>
        <fullName evidence="3 4">Phenazine biosynthesis protein PhzF</fullName>
    </submittedName>
</protein>